<sequence length="129" mass="14089">MRIEVLARASHPYDLLALFGVPRGSSSASRREECQQLGYWPLTTRSPEAQAPCIKFVILTVSSAPSGAWTLLLSYHPLPCSPAPYSSSRLLIKLASRVAHTLVGAAEPEWAQNSAYVFGHTHNVTTRLT</sequence>
<dbReference type="Proteomes" id="UP001187192">
    <property type="component" value="Unassembled WGS sequence"/>
</dbReference>
<evidence type="ECO:0000313" key="2">
    <source>
        <dbReference type="Proteomes" id="UP001187192"/>
    </source>
</evidence>
<organism evidence="1 2">
    <name type="scientific">Ficus carica</name>
    <name type="common">Common fig</name>
    <dbReference type="NCBI Taxonomy" id="3494"/>
    <lineage>
        <taxon>Eukaryota</taxon>
        <taxon>Viridiplantae</taxon>
        <taxon>Streptophyta</taxon>
        <taxon>Embryophyta</taxon>
        <taxon>Tracheophyta</taxon>
        <taxon>Spermatophyta</taxon>
        <taxon>Magnoliopsida</taxon>
        <taxon>eudicotyledons</taxon>
        <taxon>Gunneridae</taxon>
        <taxon>Pentapetalae</taxon>
        <taxon>rosids</taxon>
        <taxon>fabids</taxon>
        <taxon>Rosales</taxon>
        <taxon>Moraceae</taxon>
        <taxon>Ficeae</taxon>
        <taxon>Ficus</taxon>
    </lineage>
</organism>
<evidence type="ECO:0000313" key="1">
    <source>
        <dbReference type="EMBL" id="GMN70362.1"/>
    </source>
</evidence>
<accession>A0AA88E949</accession>
<dbReference type="AlphaFoldDB" id="A0AA88E949"/>
<keyword evidence="2" id="KW-1185">Reference proteome</keyword>
<comment type="caution">
    <text evidence="1">The sequence shown here is derived from an EMBL/GenBank/DDBJ whole genome shotgun (WGS) entry which is preliminary data.</text>
</comment>
<reference evidence="1" key="1">
    <citation type="submission" date="2023-07" db="EMBL/GenBank/DDBJ databases">
        <title>draft genome sequence of fig (Ficus carica).</title>
        <authorList>
            <person name="Takahashi T."/>
            <person name="Nishimura K."/>
        </authorList>
    </citation>
    <scope>NUCLEOTIDE SEQUENCE</scope>
</reference>
<gene>
    <name evidence="1" type="ORF">TIFTF001_039406</name>
</gene>
<dbReference type="EMBL" id="BTGU01001123">
    <property type="protein sequence ID" value="GMN70362.1"/>
    <property type="molecule type" value="Genomic_DNA"/>
</dbReference>
<name>A0AA88E949_FICCA</name>
<protein>
    <submittedName>
        <fullName evidence="1">Uncharacterized protein</fullName>
    </submittedName>
</protein>
<proteinExistence type="predicted"/>